<protein>
    <submittedName>
        <fullName evidence="9">Cytochrome c oxidase subunit 3</fullName>
    </submittedName>
</protein>
<feature type="transmembrane region" description="Helical" evidence="7">
    <location>
        <begin position="202"/>
        <end position="222"/>
    </location>
</feature>
<evidence type="ECO:0000256" key="6">
    <source>
        <dbReference type="RuleBase" id="RU003376"/>
    </source>
</evidence>
<evidence type="ECO:0000256" key="4">
    <source>
        <dbReference type="ARBA" id="ARBA00022989"/>
    </source>
</evidence>
<dbReference type="GO" id="GO:0004129">
    <property type="term" value="F:cytochrome-c oxidase activity"/>
    <property type="evidence" value="ECO:0007669"/>
    <property type="project" value="InterPro"/>
</dbReference>
<feature type="transmembrane region" description="Helical" evidence="7">
    <location>
        <begin position="50"/>
        <end position="73"/>
    </location>
</feature>
<dbReference type="Pfam" id="PF00510">
    <property type="entry name" value="COX3"/>
    <property type="match status" value="1"/>
</dbReference>
<evidence type="ECO:0000256" key="1">
    <source>
        <dbReference type="ARBA" id="ARBA00004141"/>
    </source>
</evidence>
<gene>
    <name evidence="9" type="ORF">OSH07_20185</name>
</gene>
<evidence type="ECO:0000256" key="5">
    <source>
        <dbReference type="ARBA" id="ARBA00023136"/>
    </source>
</evidence>
<dbReference type="GO" id="GO:0019646">
    <property type="term" value="P:aerobic electron transport chain"/>
    <property type="evidence" value="ECO:0007669"/>
    <property type="project" value="InterPro"/>
</dbReference>
<dbReference type="Proteomes" id="UP001144805">
    <property type="component" value="Unassembled WGS sequence"/>
</dbReference>
<feature type="transmembrane region" description="Helical" evidence="7">
    <location>
        <begin position="158"/>
        <end position="182"/>
    </location>
</feature>
<dbReference type="AlphaFoldDB" id="A0A9X3E4G4"/>
<keyword evidence="4 7" id="KW-1133">Transmembrane helix</keyword>
<sequence length="234" mass="25158">MSLILAFLTVIILIAFAWLWRQGILAKPWLETGVVGRFPAADPSGARVAKVGLAVFLAVVGSLFALTISAYLMRASLGDWEAVRMPGILWVNTGVLALSSLSLETARLAAGRDDADGVRAGVLAAGATAALFVIGQLIAWRQLEIEGYYLATNPANAFFYLITALHGLHVLGGLAALGRVTWRMQRGAGVAQLRLGVELCATYWHALLLIWLVLLGLLANWLSDFVAICRQFLT</sequence>
<reference evidence="9" key="1">
    <citation type="submission" date="2022-11" db="EMBL/GenBank/DDBJ databases">
        <title>Biodiversity and phylogenetic relationships of bacteria.</title>
        <authorList>
            <person name="Machado R.A.R."/>
            <person name="Bhat A."/>
            <person name="Loulou A."/>
            <person name="Kallel S."/>
        </authorList>
    </citation>
    <scope>NUCLEOTIDE SEQUENCE</scope>
    <source>
        <strain evidence="9">K-TC2</strain>
    </source>
</reference>
<evidence type="ECO:0000256" key="3">
    <source>
        <dbReference type="ARBA" id="ARBA00022692"/>
    </source>
</evidence>
<keyword evidence="5 7" id="KW-0472">Membrane</keyword>
<comment type="caution">
    <text evidence="9">The sequence shown here is derived from an EMBL/GenBank/DDBJ whole genome shotgun (WGS) entry which is preliminary data.</text>
</comment>
<keyword evidence="3 6" id="KW-0812">Transmembrane</keyword>
<dbReference type="GO" id="GO:0005886">
    <property type="term" value="C:plasma membrane"/>
    <property type="evidence" value="ECO:0007669"/>
    <property type="project" value="UniProtKB-SubCell"/>
</dbReference>
<dbReference type="Gene3D" id="1.20.120.80">
    <property type="entry name" value="Cytochrome c oxidase, subunit III, four-helix bundle"/>
    <property type="match status" value="1"/>
</dbReference>
<comment type="subcellular location">
    <subcellularLocation>
        <location evidence="6">Cell membrane</location>
        <topology evidence="6">Multi-pass membrane protein</topology>
    </subcellularLocation>
    <subcellularLocation>
        <location evidence="1">Membrane</location>
        <topology evidence="1">Multi-pass membrane protein</topology>
    </subcellularLocation>
</comment>
<dbReference type="InterPro" id="IPR024791">
    <property type="entry name" value="Cyt_c/ubiquinol_Oxase_su3"/>
</dbReference>
<evidence type="ECO:0000313" key="9">
    <source>
        <dbReference type="EMBL" id="MCX5571530.1"/>
    </source>
</evidence>
<organism evidence="9 10">
    <name type="scientific">Kaistia nematophila</name>
    <dbReference type="NCBI Taxonomy" id="2994654"/>
    <lineage>
        <taxon>Bacteria</taxon>
        <taxon>Pseudomonadati</taxon>
        <taxon>Pseudomonadota</taxon>
        <taxon>Alphaproteobacteria</taxon>
        <taxon>Hyphomicrobiales</taxon>
        <taxon>Kaistiaceae</taxon>
        <taxon>Kaistia</taxon>
    </lineage>
</organism>
<dbReference type="SUPFAM" id="SSF81452">
    <property type="entry name" value="Cytochrome c oxidase subunit III-like"/>
    <property type="match status" value="1"/>
</dbReference>
<dbReference type="InterPro" id="IPR035973">
    <property type="entry name" value="Cyt_c_oxidase_su3-like_sf"/>
</dbReference>
<dbReference type="PANTHER" id="PTHR11403">
    <property type="entry name" value="CYTOCHROME C OXIDASE SUBUNIT III"/>
    <property type="match status" value="1"/>
</dbReference>
<evidence type="ECO:0000256" key="7">
    <source>
        <dbReference type="SAM" id="Phobius"/>
    </source>
</evidence>
<dbReference type="InterPro" id="IPR000298">
    <property type="entry name" value="Cyt_c_oxidase-like_su3"/>
</dbReference>
<name>A0A9X3E4G4_9HYPH</name>
<comment type="similarity">
    <text evidence="2 6">Belongs to the cytochrome c oxidase subunit 3 family.</text>
</comment>
<dbReference type="RefSeq" id="WP_266340487.1">
    <property type="nucleotide sequence ID" value="NZ_JAPKNK010000010.1"/>
</dbReference>
<dbReference type="PANTHER" id="PTHR11403:SF10">
    <property type="entry name" value="CYTOCHROME C OXIDASE"/>
    <property type="match status" value="1"/>
</dbReference>
<feature type="domain" description="Heme-copper oxidase subunit III family profile" evidence="8">
    <location>
        <begin position="1"/>
        <end position="223"/>
    </location>
</feature>
<dbReference type="EMBL" id="JAPKNK010000010">
    <property type="protein sequence ID" value="MCX5571530.1"/>
    <property type="molecule type" value="Genomic_DNA"/>
</dbReference>
<dbReference type="PROSITE" id="PS50253">
    <property type="entry name" value="COX3"/>
    <property type="match status" value="1"/>
</dbReference>
<keyword evidence="10" id="KW-1185">Reference proteome</keyword>
<accession>A0A9X3E4G4</accession>
<evidence type="ECO:0000259" key="8">
    <source>
        <dbReference type="PROSITE" id="PS50253"/>
    </source>
</evidence>
<proteinExistence type="inferred from homology"/>
<evidence type="ECO:0000256" key="2">
    <source>
        <dbReference type="ARBA" id="ARBA00010581"/>
    </source>
</evidence>
<evidence type="ECO:0000313" key="10">
    <source>
        <dbReference type="Proteomes" id="UP001144805"/>
    </source>
</evidence>
<feature type="transmembrane region" description="Helical" evidence="7">
    <location>
        <begin position="85"/>
        <end position="103"/>
    </location>
</feature>
<dbReference type="InterPro" id="IPR013833">
    <property type="entry name" value="Cyt_c_oxidase_su3_a-hlx"/>
</dbReference>
<feature type="transmembrane region" description="Helical" evidence="7">
    <location>
        <begin position="118"/>
        <end position="138"/>
    </location>
</feature>